<evidence type="ECO:0000313" key="2">
    <source>
        <dbReference type="Proteomes" id="UP000316621"/>
    </source>
</evidence>
<dbReference type="EMBL" id="CM010720">
    <property type="protein sequence ID" value="RZC67981.1"/>
    <property type="molecule type" value="Genomic_DNA"/>
</dbReference>
<sequence>MPHLLTKFGETFVYYVDQEKWTTIEISSEMKSYDEQALCTVISCDGKNSYHPRPIGMWSNDTVMMVCDTTALWFNCNDVTHIRMIPFAEDLQEDKLIWMLTNKGDFTTKSFQMLPSCFRVDDQPDMTINNLLNRLLIVDDGGCAFAYFACLIWSRNRYIFSRIQAVSRVPTLELVKQSPSARCSPSLEAENKVNVDASMKEAESCCGHIMASNDTGSSCGCQSYYLQE</sequence>
<reference evidence="1 2" key="1">
    <citation type="journal article" date="2018" name="Science">
        <title>The opium poppy genome and morphinan production.</title>
        <authorList>
            <person name="Guo L."/>
            <person name="Winzer T."/>
            <person name="Yang X."/>
            <person name="Li Y."/>
            <person name="Ning Z."/>
            <person name="He Z."/>
            <person name="Teodor R."/>
            <person name="Lu Y."/>
            <person name="Bowser T.A."/>
            <person name="Graham I.A."/>
            <person name="Ye K."/>
        </authorList>
    </citation>
    <scope>NUCLEOTIDE SEQUENCE [LARGE SCALE GENOMIC DNA]</scope>
    <source>
        <strain evidence="2">cv. HN1</strain>
        <tissue evidence="1">Leaves</tissue>
    </source>
</reference>
<proteinExistence type="predicted"/>
<dbReference type="Proteomes" id="UP000316621">
    <property type="component" value="Chromosome 6"/>
</dbReference>
<accession>A0A4Y7K6Z2</accession>
<evidence type="ECO:0000313" key="1">
    <source>
        <dbReference type="EMBL" id="RZC67981.1"/>
    </source>
</evidence>
<organism evidence="1 2">
    <name type="scientific">Papaver somniferum</name>
    <name type="common">Opium poppy</name>
    <dbReference type="NCBI Taxonomy" id="3469"/>
    <lineage>
        <taxon>Eukaryota</taxon>
        <taxon>Viridiplantae</taxon>
        <taxon>Streptophyta</taxon>
        <taxon>Embryophyta</taxon>
        <taxon>Tracheophyta</taxon>
        <taxon>Spermatophyta</taxon>
        <taxon>Magnoliopsida</taxon>
        <taxon>Ranunculales</taxon>
        <taxon>Papaveraceae</taxon>
        <taxon>Papaveroideae</taxon>
        <taxon>Papaver</taxon>
    </lineage>
</organism>
<protein>
    <submittedName>
        <fullName evidence="1">Uncharacterized protein</fullName>
    </submittedName>
</protein>
<keyword evidence="2" id="KW-1185">Reference proteome</keyword>
<dbReference type="AlphaFoldDB" id="A0A4Y7K6Z2"/>
<dbReference type="Gramene" id="RZC67981">
    <property type="protein sequence ID" value="RZC67981"/>
    <property type="gene ID" value="C5167_011684"/>
</dbReference>
<gene>
    <name evidence="1" type="ORF">C5167_011684</name>
</gene>
<name>A0A4Y7K6Z2_PAPSO</name>